<protein>
    <submittedName>
        <fullName evidence="1">Uncharacterized protein</fullName>
    </submittedName>
</protein>
<evidence type="ECO:0000313" key="1">
    <source>
        <dbReference type="EMBL" id="PAV78649.1"/>
    </source>
</evidence>
<organism evidence="1 2">
    <name type="scientific">Diploscapter pachys</name>
    <dbReference type="NCBI Taxonomy" id="2018661"/>
    <lineage>
        <taxon>Eukaryota</taxon>
        <taxon>Metazoa</taxon>
        <taxon>Ecdysozoa</taxon>
        <taxon>Nematoda</taxon>
        <taxon>Chromadorea</taxon>
        <taxon>Rhabditida</taxon>
        <taxon>Rhabditina</taxon>
        <taxon>Rhabditomorpha</taxon>
        <taxon>Rhabditoidea</taxon>
        <taxon>Rhabditidae</taxon>
        <taxon>Diploscapter</taxon>
    </lineage>
</organism>
<evidence type="ECO:0000313" key="2">
    <source>
        <dbReference type="Proteomes" id="UP000218231"/>
    </source>
</evidence>
<dbReference type="EMBL" id="LIAE01007548">
    <property type="protein sequence ID" value="PAV78649.1"/>
    <property type="molecule type" value="Genomic_DNA"/>
</dbReference>
<reference evidence="1 2" key="1">
    <citation type="journal article" date="2017" name="Curr. Biol.">
        <title>Genome architecture and evolution of a unichromosomal asexual nematode.</title>
        <authorList>
            <person name="Fradin H."/>
            <person name="Zegar C."/>
            <person name="Gutwein M."/>
            <person name="Lucas J."/>
            <person name="Kovtun M."/>
            <person name="Corcoran D."/>
            <person name="Baugh L.R."/>
            <person name="Kiontke K."/>
            <person name="Gunsalus K."/>
            <person name="Fitch D.H."/>
            <person name="Piano F."/>
        </authorList>
    </citation>
    <scope>NUCLEOTIDE SEQUENCE [LARGE SCALE GENOMIC DNA]</scope>
    <source>
        <strain evidence="1">PF1309</strain>
    </source>
</reference>
<sequence>MARFDLMGRMEIVDFAAGFFAGLQVCFTGSTDNEMYLIGKAGIIGGAPMWSDGEPMDYQPYGCNPPNLPYNDYVPVIGVVNYTNQTVCWFAIGDTTYSNLPSNCQYFLCKMDGH</sequence>
<accession>A0A2A2KXU0</accession>
<dbReference type="AlphaFoldDB" id="A0A2A2KXU0"/>
<name>A0A2A2KXU0_9BILA</name>
<comment type="caution">
    <text evidence="1">The sequence shown here is derived from an EMBL/GenBank/DDBJ whole genome shotgun (WGS) entry which is preliminary data.</text>
</comment>
<proteinExistence type="predicted"/>
<gene>
    <name evidence="1" type="ORF">WR25_12820</name>
</gene>
<dbReference type="Proteomes" id="UP000218231">
    <property type="component" value="Unassembled WGS sequence"/>
</dbReference>
<keyword evidence="2" id="KW-1185">Reference proteome</keyword>